<keyword evidence="1" id="KW-0812">Transmembrane</keyword>
<dbReference type="KEGG" id="amc:MADE_1000845"/>
<evidence type="ECO:0000313" key="2">
    <source>
        <dbReference type="EMBL" id="AEA96318.1"/>
    </source>
</evidence>
<reference evidence="2 3" key="2">
    <citation type="journal article" date="2015" name="Antonie Van Leeuwenhoek">
        <title>Ecophysiological diversity of a novel member of the genus Alteromonas, and description of Alteromonas mediterranea sp. nov.</title>
        <authorList>
            <person name="Ivanova E.P."/>
            <person name="Lopez-Perez M."/>
            <person name="Zabalos M."/>
            <person name="Nguyen S.H."/>
            <person name="Webb H.K."/>
            <person name="Ryan J."/>
            <person name="Lagutin K."/>
            <person name="Vyssotski M."/>
            <person name="Crawford R.J."/>
            <person name="Rodriguez-Valera F."/>
        </authorList>
    </citation>
    <scope>NUCLEOTIDE SEQUENCE [LARGE SCALE GENOMIC DNA]</scope>
    <source>
        <strain evidence="3">DSM 17117 / CIP 110805 / LMG 28347 / Deep ecotype</strain>
    </source>
</reference>
<evidence type="ECO:0000313" key="3">
    <source>
        <dbReference type="Proteomes" id="UP000001870"/>
    </source>
</evidence>
<keyword evidence="1" id="KW-1133">Transmembrane helix</keyword>
<dbReference type="HOGENOM" id="CLU_2875756_0_0_6"/>
<protein>
    <submittedName>
        <fullName evidence="2">Uncharacterized protein</fullName>
    </submittedName>
</protein>
<organism evidence="2 3">
    <name type="scientific">Alteromonas mediterranea (strain DSM 17117 / CIP 110805 / LMG 28347 / Deep ecotype)</name>
    <dbReference type="NCBI Taxonomy" id="1774373"/>
    <lineage>
        <taxon>Bacteria</taxon>
        <taxon>Pseudomonadati</taxon>
        <taxon>Pseudomonadota</taxon>
        <taxon>Gammaproteobacteria</taxon>
        <taxon>Alteromonadales</taxon>
        <taxon>Alteromonadaceae</taxon>
        <taxon>Alteromonas/Salinimonas group</taxon>
        <taxon>Alteromonas</taxon>
    </lineage>
</organism>
<dbReference type="EMBL" id="CP001103">
    <property type="protein sequence ID" value="AEA96318.1"/>
    <property type="molecule type" value="Genomic_DNA"/>
</dbReference>
<keyword evidence="1" id="KW-0472">Membrane</keyword>
<accession>F2G2V8</accession>
<dbReference type="Proteomes" id="UP000001870">
    <property type="component" value="Chromosome"/>
</dbReference>
<keyword evidence="3" id="KW-1185">Reference proteome</keyword>
<reference evidence="2 3" key="1">
    <citation type="journal article" date="2008" name="ISME J.">
        <title>Comparative genomics of two ecotypes of the marine planktonic copiotroph Alteromonas macleodii suggests alternative lifestyles associated with different kinds of particulate organic matter.</title>
        <authorList>
            <person name="Ivars-Martinez E."/>
            <person name="Martin-Cuadrado A.B."/>
            <person name="D'Auria G."/>
            <person name="Mira A."/>
            <person name="Ferriera S."/>
            <person name="Johnson J."/>
            <person name="Friedman R."/>
            <person name="Rodriguez-Valera F."/>
        </authorList>
    </citation>
    <scope>NUCLEOTIDE SEQUENCE [LARGE SCALE GENOMIC DNA]</scope>
    <source>
        <strain evidence="3">DSM 17117 / CIP 110805 / LMG 28347 / Deep ecotype</strain>
    </source>
</reference>
<sequence length="63" mass="7270">MIVKPKIEAVFFIAKLFKTTTAIPVGFVQGLMHSGFLRLIYQILILLLVLKKRLLLYPWTNPL</sequence>
<name>F2G2V8_ALTMD</name>
<feature type="transmembrane region" description="Helical" evidence="1">
    <location>
        <begin position="32"/>
        <end position="50"/>
    </location>
</feature>
<dbReference type="AlphaFoldDB" id="F2G2V8"/>
<gene>
    <name evidence="2" type="ordered locus">MADE_1000845</name>
</gene>
<proteinExistence type="predicted"/>
<evidence type="ECO:0000256" key="1">
    <source>
        <dbReference type="SAM" id="Phobius"/>
    </source>
</evidence>